<proteinExistence type="predicted"/>
<evidence type="ECO:0000313" key="1">
    <source>
        <dbReference type="EMBL" id="MBB4866881.1"/>
    </source>
</evidence>
<dbReference type="RefSeq" id="WP_184595824.1">
    <property type="nucleotide sequence ID" value="NZ_JACHLI010000032.1"/>
</dbReference>
<gene>
    <name evidence="1" type="ORF">HNP46_005788</name>
</gene>
<organism evidence="1 2">
    <name type="scientific">Pseudomonas nitroreducens</name>
    <dbReference type="NCBI Taxonomy" id="46680"/>
    <lineage>
        <taxon>Bacteria</taxon>
        <taxon>Pseudomonadati</taxon>
        <taxon>Pseudomonadota</taxon>
        <taxon>Gammaproteobacteria</taxon>
        <taxon>Pseudomonadales</taxon>
        <taxon>Pseudomonadaceae</taxon>
        <taxon>Pseudomonas</taxon>
    </lineage>
</organism>
<reference evidence="1 2" key="1">
    <citation type="submission" date="2020-08" db="EMBL/GenBank/DDBJ databases">
        <title>Functional genomics of gut bacteria from endangered species of beetles.</title>
        <authorList>
            <person name="Carlos-Shanley C."/>
        </authorList>
    </citation>
    <scope>NUCLEOTIDE SEQUENCE [LARGE SCALE GENOMIC DNA]</scope>
    <source>
        <strain evidence="1 2">S00179</strain>
    </source>
</reference>
<dbReference type="EMBL" id="JACHLI010000032">
    <property type="protein sequence ID" value="MBB4866881.1"/>
    <property type="molecule type" value="Genomic_DNA"/>
</dbReference>
<comment type="caution">
    <text evidence="1">The sequence shown here is derived from an EMBL/GenBank/DDBJ whole genome shotgun (WGS) entry which is preliminary data.</text>
</comment>
<dbReference type="AlphaFoldDB" id="A0A7W7KQM7"/>
<protein>
    <submittedName>
        <fullName evidence="1">Uncharacterized protein</fullName>
    </submittedName>
</protein>
<name>A0A7W7KQM7_PSENT</name>
<evidence type="ECO:0000313" key="2">
    <source>
        <dbReference type="Proteomes" id="UP000566995"/>
    </source>
</evidence>
<sequence>MNTRSGKERIYGPSKLLDYHSAQFAAGAERFRKGALRQRWDAAPAWANCFIKPTEYGVREGGLDPDDYRWANVNELGNATLGEHDGAEVVSVLVEHDSLFSICEKRPSPEMLVVAEGR</sequence>
<accession>A0A7W7KQM7</accession>
<dbReference type="Proteomes" id="UP000566995">
    <property type="component" value="Unassembled WGS sequence"/>
</dbReference>